<reference evidence="2 3" key="1">
    <citation type="submission" date="2018-09" db="EMBL/GenBank/DDBJ databases">
        <title>Complete genome sequence of Euzebya sp. DY32-46 isolated from seawater of Pacific Ocean.</title>
        <authorList>
            <person name="Xu L."/>
            <person name="Wu Y.-H."/>
            <person name="Xu X.-W."/>
        </authorList>
    </citation>
    <scope>NUCLEOTIDE SEQUENCE [LARGE SCALE GENOMIC DNA]</scope>
    <source>
        <strain evidence="2 3">DY32-46</strain>
    </source>
</reference>
<accession>A0A346Y1K6</accession>
<organism evidence="2 3">
    <name type="scientific">Euzebya pacifica</name>
    <dbReference type="NCBI Taxonomy" id="1608957"/>
    <lineage>
        <taxon>Bacteria</taxon>
        <taxon>Bacillati</taxon>
        <taxon>Actinomycetota</taxon>
        <taxon>Nitriliruptoria</taxon>
        <taxon>Euzebyales</taxon>
    </lineage>
</organism>
<protein>
    <submittedName>
        <fullName evidence="2">Uncharacterized protein</fullName>
    </submittedName>
</protein>
<keyword evidence="1" id="KW-1133">Transmembrane helix</keyword>
<keyword evidence="1" id="KW-0472">Membrane</keyword>
<sequence>MRVLQAVATIGLLAAIVGTVVGWGLLGQAEAALEDSLTLTSDTLVALDASAGVAADSIETLGTSLAALEETATSLDTAFDEGEVLMEDLAELVRRDVAESLTAVDDALPGLIRVAGTIDTTLSALSSLPFGPAYDPTESFADALRTLDVSLDGLPDRLREQADQIDATAGSLGDVGEGVSDLASDLAGFDATLADTAELLDTYSTTIEEGTALVEETTEQLGRQLVFGRIALVLLGVAFALLQVVPLQMAAVAAAGIRAPAATTAPTADGVGGSGL</sequence>
<dbReference type="AlphaFoldDB" id="A0A346Y1K6"/>
<dbReference type="Proteomes" id="UP000264006">
    <property type="component" value="Chromosome"/>
</dbReference>
<feature type="transmembrane region" description="Helical" evidence="1">
    <location>
        <begin position="226"/>
        <end position="245"/>
    </location>
</feature>
<evidence type="ECO:0000313" key="2">
    <source>
        <dbReference type="EMBL" id="AXV08353.1"/>
    </source>
</evidence>
<evidence type="ECO:0000313" key="3">
    <source>
        <dbReference type="Proteomes" id="UP000264006"/>
    </source>
</evidence>
<name>A0A346Y1K6_9ACTN</name>
<proteinExistence type="predicted"/>
<gene>
    <name evidence="2" type="ORF">DVS28_a3680</name>
</gene>
<dbReference type="EMBL" id="CP031165">
    <property type="protein sequence ID" value="AXV08353.1"/>
    <property type="molecule type" value="Genomic_DNA"/>
</dbReference>
<keyword evidence="1" id="KW-0812">Transmembrane</keyword>
<dbReference type="KEGG" id="euz:DVS28_a3680"/>
<keyword evidence="3" id="KW-1185">Reference proteome</keyword>
<evidence type="ECO:0000256" key="1">
    <source>
        <dbReference type="SAM" id="Phobius"/>
    </source>
</evidence>